<dbReference type="RefSeq" id="XP_002899002.1">
    <property type="nucleotide sequence ID" value="XM_002898956.1"/>
</dbReference>
<keyword evidence="2" id="KW-1185">Reference proteome</keyword>
<dbReference type="PANTHER" id="PTHR22538">
    <property type="entry name" value="CILIA- AND FLAGELLA-ASSOCIATED PROTEIN 74"/>
    <property type="match status" value="1"/>
</dbReference>
<dbReference type="AlphaFoldDB" id="D0NP24"/>
<dbReference type="OrthoDB" id="95392at2759"/>
<dbReference type="GeneID" id="9474174"/>
<dbReference type="Proteomes" id="UP000006643">
    <property type="component" value="Unassembled WGS sequence"/>
</dbReference>
<dbReference type="OMA" id="WLLGEMI"/>
<protein>
    <submittedName>
        <fullName evidence="1">Uncharacterized protein</fullName>
    </submittedName>
</protein>
<evidence type="ECO:0000313" key="1">
    <source>
        <dbReference type="EMBL" id="EEY62366.1"/>
    </source>
</evidence>
<accession>D0NP24</accession>
<dbReference type="VEuPathDB" id="FungiDB:PITG_14794"/>
<proteinExistence type="predicted"/>
<reference evidence="2" key="1">
    <citation type="journal article" date="2009" name="Nature">
        <title>Genome sequence and analysis of the Irish potato famine pathogen Phytophthora infestans.</title>
        <authorList>
            <consortium name="The Broad Institute Genome Sequencing Platform"/>
            <person name="Haas B.J."/>
            <person name="Kamoun S."/>
            <person name="Zody M.C."/>
            <person name="Jiang R.H."/>
            <person name="Handsaker R.E."/>
            <person name="Cano L.M."/>
            <person name="Grabherr M."/>
            <person name="Kodira C.D."/>
            <person name="Raffaele S."/>
            <person name="Torto-Alalibo T."/>
            <person name="Bozkurt T.O."/>
            <person name="Ah-Fong A.M."/>
            <person name="Alvarado L."/>
            <person name="Anderson V.L."/>
            <person name="Armstrong M.R."/>
            <person name="Avrova A."/>
            <person name="Baxter L."/>
            <person name="Beynon J."/>
            <person name="Boevink P.C."/>
            <person name="Bollmann S.R."/>
            <person name="Bos J.I."/>
            <person name="Bulone V."/>
            <person name="Cai G."/>
            <person name="Cakir C."/>
            <person name="Carrington J.C."/>
            <person name="Chawner M."/>
            <person name="Conti L."/>
            <person name="Costanzo S."/>
            <person name="Ewan R."/>
            <person name="Fahlgren N."/>
            <person name="Fischbach M.A."/>
            <person name="Fugelstad J."/>
            <person name="Gilroy E.M."/>
            <person name="Gnerre S."/>
            <person name="Green P.J."/>
            <person name="Grenville-Briggs L.J."/>
            <person name="Griffith J."/>
            <person name="Grunwald N.J."/>
            <person name="Horn K."/>
            <person name="Horner N.R."/>
            <person name="Hu C.H."/>
            <person name="Huitema E."/>
            <person name="Jeong D.H."/>
            <person name="Jones A.M."/>
            <person name="Jones J.D."/>
            <person name="Jones R.W."/>
            <person name="Karlsson E.K."/>
            <person name="Kunjeti S.G."/>
            <person name="Lamour K."/>
            <person name="Liu Z."/>
            <person name="Ma L."/>
            <person name="Maclean D."/>
            <person name="Chibucos M.C."/>
            <person name="McDonald H."/>
            <person name="McWalters J."/>
            <person name="Meijer H.J."/>
            <person name="Morgan W."/>
            <person name="Morris P.F."/>
            <person name="Munro C.A."/>
            <person name="O'Neill K."/>
            <person name="Ospina-Giraldo M."/>
            <person name="Pinzon A."/>
            <person name="Pritchard L."/>
            <person name="Ramsahoye B."/>
            <person name="Ren Q."/>
            <person name="Restrepo S."/>
            <person name="Roy S."/>
            <person name="Sadanandom A."/>
            <person name="Savidor A."/>
            <person name="Schornack S."/>
            <person name="Schwartz D.C."/>
            <person name="Schumann U.D."/>
            <person name="Schwessinger B."/>
            <person name="Seyer L."/>
            <person name="Sharpe T."/>
            <person name="Silvar C."/>
            <person name="Song J."/>
            <person name="Studholme D.J."/>
            <person name="Sykes S."/>
            <person name="Thines M."/>
            <person name="van de Vondervoort P.J."/>
            <person name="Phuntumart V."/>
            <person name="Wawra S."/>
            <person name="Weide R."/>
            <person name="Win J."/>
            <person name="Young C."/>
            <person name="Zhou S."/>
            <person name="Fry W."/>
            <person name="Meyers B.C."/>
            <person name="van West P."/>
            <person name="Ristaino J."/>
            <person name="Govers F."/>
            <person name="Birch P.R."/>
            <person name="Whisson S.C."/>
            <person name="Judelson H.S."/>
            <person name="Nusbaum C."/>
        </authorList>
    </citation>
    <scope>NUCLEOTIDE SEQUENCE [LARGE SCALE GENOMIC DNA]</scope>
    <source>
        <strain evidence="2">T30-4</strain>
    </source>
</reference>
<organism evidence="1 2">
    <name type="scientific">Phytophthora infestans (strain T30-4)</name>
    <name type="common">Potato late blight agent</name>
    <dbReference type="NCBI Taxonomy" id="403677"/>
    <lineage>
        <taxon>Eukaryota</taxon>
        <taxon>Sar</taxon>
        <taxon>Stramenopiles</taxon>
        <taxon>Oomycota</taxon>
        <taxon>Peronosporomycetes</taxon>
        <taxon>Peronosporales</taxon>
        <taxon>Peronosporaceae</taxon>
        <taxon>Phytophthora</taxon>
    </lineage>
</organism>
<evidence type="ECO:0000313" key="2">
    <source>
        <dbReference type="Proteomes" id="UP000006643"/>
    </source>
</evidence>
<dbReference type="InParanoid" id="D0NP24"/>
<dbReference type="eggNOG" id="ENOG502SMPR">
    <property type="taxonomic scope" value="Eukaryota"/>
</dbReference>
<dbReference type="EMBL" id="DS028150">
    <property type="protein sequence ID" value="EEY62366.1"/>
    <property type="molecule type" value="Genomic_DNA"/>
</dbReference>
<gene>
    <name evidence="1" type="ORF">PITG_14794</name>
</gene>
<name>D0NP24_PHYIT</name>
<sequence>MGALMLAGAIASGRCKLDSSSTWVSSAAPMIGSMGSDYAQEVCAGDTNLIAEKLAQFKDQCPVVQEVYRTHVSAVMCSESYSGILSSYQASFWLLGEMIPHKSSKNDGTVEFQSCAMGLDVSDFQKTYKSRFYRTKLNHYDMQFRAGDAFWNKAKMPVKWFECLL</sequence>
<dbReference type="HOGENOM" id="CLU_028087_2_1_1"/>
<dbReference type="KEGG" id="pif:PITG_14794"/>
<dbReference type="PANTHER" id="PTHR22538:SF1">
    <property type="entry name" value="VWFD DOMAIN-CONTAINING PROTEIN"/>
    <property type="match status" value="1"/>
</dbReference>